<evidence type="ECO:0000259" key="7">
    <source>
        <dbReference type="Pfam" id="PF08281"/>
    </source>
</evidence>
<feature type="domain" description="RNA polymerase sigma-70 region 2" evidence="6">
    <location>
        <begin position="10"/>
        <end position="70"/>
    </location>
</feature>
<dbReference type="GO" id="GO:0006352">
    <property type="term" value="P:DNA-templated transcription initiation"/>
    <property type="evidence" value="ECO:0007669"/>
    <property type="project" value="InterPro"/>
</dbReference>
<accession>Q0F3Q2</accession>
<dbReference type="RefSeq" id="WP_009851035.1">
    <property type="nucleotide sequence ID" value="NZ_DS022295.1"/>
</dbReference>
<dbReference type="AlphaFoldDB" id="Q0F3Q2"/>
<organism evidence="8 9">
    <name type="scientific">Mariprofundus ferrooxydans PV-1</name>
    <dbReference type="NCBI Taxonomy" id="314345"/>
    <lineage>
        <taxon>Bacteria</taxon>
        <taxon>Pseudomonadati</taxon>
        <taxon>Pseudomonadota</taxon>
        <taxon>Candidatius Mariprofundia</taxon>
        <taxon>Mariprofundales</taxon>
        <taxon>Mariprofundaceae</taxon>
        <taxon>Mariprofundus</taxon>
    </lineage>
</organism>
<dbReference type="Proteomes" id="UP000005297">
    <property type="component" value="Unassembled WGS sequence"/>
</dbReference>
<dbReference type="SUPFAM" id="SSF88946">
    <property type="entry name" value="Sigma2 domain of RNA polymerase sigma factors"/>
    <property type="match status" value="1"/>
</dbReference>
<dbReference type="eggNOG" id="COG1595">
    <property type="taxonomic scope" value="Bacteria"/>
</dbReference>
<dbReference type="GO" id="GO:0016987">
    <property type="term" value="F:sigma factor activity"/>
    <property type="evidence" value="ECO:0007669"/>
    <property type="project" value="UniProtKB-KW"/>
</dbReference>
<dbReference type="InterPro" id="IPR013324">
    <property type="entry name" value="RNA_pol_sigma_r3/r4-like"/>
</dbReference>
<comment type="caution">
    <text evidence="8">The sequence shown here is derived from an EMBL/GenBank/DDBJ whole genome shotgun (WGS) entry which is preliminary data.</text>
</comment>
<dbReference type="EMBL" id="AATS01000001">
    <property type="protein sequence ID" value="EAU55889.1"/>
    <property type="molecule type" value="Genomic_DNA"/>
</dbReference>
<dbReference type="Gene3D" id="1.10.1740.10">
    <property type="match status" value="1"/>
</dbReference>
<dbReference type="Gene3D" id="1.10.10.10">
    <property type="entry name" value="Winged helix-like DNA-binding domain superfamily/Winged helix DNA-binding domain"/>
    <property type="match status" value="1"/>
</dbReference>
<dbReference type="STRING" id="314344.AL013_03805"/>
<dbReference type="FunCoup" id="Q0F3Q2">
    <property type="interactions" value="112"/>
</dbReference>
<name>Q0F3Q2_9PROT</name>
<sequence>MKCLIRAWHNHEAELRGWLISRLDNAADADDLLQDVFEKAMLQGERFCTVENARAWLYRVTRNALIDRYRLTRELVELPDDIAADLPETETVDNLSECIPRVLSELSAGDREVINCCDINGMSQQQFASLKGLSLPAVKSRIQRARRRLRQTLEENCQVRLDESGHVCSFVPRPPLK</sequence>
<gene>
    <name evidence="8" type="ORF">SPV1_03693</name>
</gene>
<proteinExistence type="inferred from homology"/>
<dbReference type="NCBIfam" id="TIGR02937">
    <property type="entry name" value="sigma70-ECF"/>
    <property type="match status" value="1"/>
</dbReference>
<dbReference type="GO" id="GO:0003677">
    <property type="term" value="F:DNA binding"/>
    <property type="evidence" value="ECO:0007669"/>
    <property type="project" value="UniProtKB-KW"/>
</dbReference>
<comment type="similarity">
    <text evidence="1">Belongs to the sigma-70 factor family. ECF subfamily.</text>
</comment>
<feature type="domain" description="RNA polymerase sigma factor 70 region 4 type 2" evidence="7">
    <location>
        <begin position="97"/>
        <end position="149"/>
    </location>
</feature>
<keyword evidence="9" id="KW-1185">Reference proteome</keyword>
<dbReference type="Pfam" id="PF08281">
    <property type="entry name" value="Sigma70_r4_2"/>
    <property type="match status" value="1"/>
</dbReference>
<evidence type="ECO:0000256" key="3">
    <source>
        <dbReference type="ARBA" id="ARBA00023082"/>
    </source>
</evidence>
<evidence type="ECO:0000313" key="8">
    <source>
        <dbReference type="EMBL" id="EAU55889.1"/>
    </source>
</evidence>
<dbReference type="HOGENOM" id="CLU_047691_6_0_0"/>
<dbReference type="OrthoDB" id="9784272at2"/>
<dbReference type="Pfam" id="PF04542">
    <property type="entry name" value="Sigma70_r2"/>
    <property type="match status" value="1"/>
</dbReference>
<dbReference type="InParanoid" id="Q0F3Q2"/>
<keyword evidence="2" id="KW-0805">Transcription regulation</keyword>
<evidence type="ECO:0000256" key="4">
    <source>
        <dbReference type="ARBA" id="ARBA00023125"/>
    </source>
</evidence>
<keyword evidence="3" id="KW-0731">Sigma factor</keyword>
<dbReference type="InterPro" id="IPR014284">
    <property type="entry name" value="RNA_pol_sigma-70_dom"/>
</dbReference>
<reference evidence="8 9" key="1">
    <citation type="submission" date="2006-09" db="EMBL/GenBank/DDBJ databases">
        <authorList>
            <person name="Emerson D."/>
            <person name="Ferriera S."/>
            <person name="Johnson J."/>
            <person name="Kravitz S."/>
            <person name="Halpern A."/>
            <person name="Remington K."/>
            <person name="Beeson K."/>
            <person name="Tran B."/>
            <person name="Rogers Y.-H."/>
            <person name="Friedman R."/>
            <person name="Venter J.C."/>
        </authorList>
    </citation>
    <scope>NUCLEOTIDE SEQUENCE [LARGE SCALE GENOMIC DNA]</scope>
    <source>
        <strain evidence="8 9">PV-1</strain>
    </source>
</reference>
<dbReference type="InterPro" id="IPR013325">
    <property type="entry name" value="RNA_pol_sigma_r2"/>
</dbReference>
<protein>
    <submittedName>
        <fullName evidence="8">Sigma-70 region 2</fullName>
    </submittedName>
</protein>
<keyword evidence="4" id="KW-0238">DNA-binding</keyword>
<evidence type="ECO:0000256" key="2">
    <source>
        <dbReference type="ARBA" id="ARBA00023015"/>
    </source>
</evidence>
<evidence type="ECO:0000259" key="6">
    <source>
        <dbReference type="Pfam" id="PF04542"/>
    </source>
</evidence>
<keyword evidence="5" id="KW-0804">Transcription</keyword>
<evidence type="ECO:0000313" key="9">
    <source>
        <dbReference type="Proteomes" id="UP000005297"/>
    </source>
</evidence>
<dbReference type="InterPro" id="IPR007627">
    <property type="entry name" value="RNA_pol_sigma70_r2"/>
</dbReference>
<dbReference type="PANTHER" id="PTHR43133:SF8">
    <property type="entry name" value="RNA POLYMERASE SIGMA FACTOR HI_1459-RELATED"/>
    <property type="match status" value="1"/>
</dbReference>
<dbReference type="PANTHER" id="PTHR43133">
    <property type="entry name" value="RNA POLYMERASE ECF-TYPE SIGMA FACTO"/>
    <property type="match status" value="1"/>
</dbReference>
<dbReference type="InterPro" id="IPR013249">
    <property type="entry name" value="RNA_pol_sigma70_r4_t2"/>
</dbReference>
<dbReference type="InterPro" id="IPR039425">
    <property type="entry name" value="RNA_pol_sigma-70-like"/>
</dbReference>
<dbReference type="InterPro" id="IPR036388">
    <property type="entry name" value="WH-like_DNA-bd_sf"/>
</dbReference>
<evidence type="ECO:0000256" key="1">
    <source>
        <dbReference type="ARBA" id="ARBA00010641"/>
    </source>
</evidence>
<dbReference type="SUPFAM" id="SSF88659">
    <property type="entry name" value="Sigma3 and sigma4 domains of RNA polymerase sigma factors"/>
    <property type="match status" value="1"/>
</dbReference>
<evidence type="ECO:0000256" key="5">
    <source>
        <dbReference type="ARBA" id="ARBA00023163"/>
    </source>
</evidence>